<comment type="catalytic activity">
    <reaction evidence="8">
        <text>beta-D-glucose 1-phosphate = beta-D-glucose 6-phosphate</text>
        <dbReference type="Rhea" id="RHEA:20113"/>
        <dbReference type="ChEBI" id="CHEBI:57684"/>
        <dbReference type="ChEBI" id="CHEBI:58247"/>
        <dbReference type="EC" id="5.4.2.6"/>
    </reaction>
</comment>
<evidence type="ECO:0000256" key="6">
    <source>
        <dbReference type="ARBA" id="ARBA00023235"/>
    </source>
</evidence>
<dbReference type="EC" id="5.4.2.6" evidence="9"/>
<keyword evidence="7" id="KW-0119">Carbohydrate metabolism</keyword>
<evidence type="ECO:0000256" key="7">
    <source>
        <dbReference type="ARBA" id="ARBA00023277"/>
    </source>
</evidence>
<evidence type="ECO:0000256" key="8">
    <source>
        <dbReference type="ARBA" id="ARBA00044926"/>
    </source>
</evidence>
<dbReference type="Proteomes" id="UP001174209">
    <property type="component" value="Unassembled WGS sequence"/>
</dbReference>
<dbReference type="NCBIfam" id="TIGR02009">
    <property type="entry name" value="PGMB-YQAB-SF"/>
    <property type="match status" value="1"/>
</dbReference>
<keyword evidence="4" id="KW-0479">Metal-binding</keyword>
<dbReference type="InterPro" id="IPR051600">
    <property type="entry name" value="Beta-PGM-like"/>
</dbReference>
<dbReference type="SFLD" id="SFLDG01129">
    <property type="entry name" value="C1.5:_HAD__Beta-PGM__Phosphata"/>
    <property type="match status" value="1"/>
</dbReference>
<dbReference type="Gene3D" id="3.40.50.1000">
    <property type="entry name" value="HAD superfamily/HAD-like"/>
    <property type="match status" value="1"/>
</dbReference>
<dbReference type="Gene3D" id="1.10.150.240">
    <property type="entry name" value="Putative phosphatase, domain 2"/>
    <property type="match status" value="1"/>
</dbReference>
<dbReference type="GO" id="GO:0016787">
    <property type="term" value="F:hydrolase activity"/>
    <property type="evidence" value="ECO:0007669"/>
    <property type="project" value="UniProtKB-KW"/>
</dbReference>
<protein>
    <recommendedName>
        <fullName evidence="10">Beta-phosphoglucomutase</fullName>
        <ecNumber evidence="9">5.4.2.6</ecNumber>
    </recommendedName>
</protein>
<dbReference type="InterPro" id="IPR006439">
    <property type="entry name" value="HAD-SF_hydro_IA"/>
</dbReference>
<dbReference type="Pfam" id="PF00702">
    <property type="entry name" value="Hydrolase"/>
    <property type="match status" value="1"/>
</dbReference>
<dbReference type="InterPro" id="IPR010976">
    <property type="entry name" value="B-phosphoglucomutase_hydrolase"/>
</dbReference>
<comment type="caution">
    <text evidence="11">The sequence shown here is derived from an EMBL/GenBank/DDBJ whole genome shotgun (WGS) entry which is preliminary data.</text>
</comment>
<evidence type="ECO:0000256" key="4">
    <source>
        <dbReference type="ARBA" id="ARBA00022723"/>
    </source>
</evidence>
<dbReference type="InterPro" id="IPR036412">
    <property type="entry name" value="HAD-like_sf"/>
</dbReference>
<evidence type="ECO:0000313" key="12">
    <source>
        <dbReference type="Proteomes" id="UP001174209"/>
    </source>
</evidence>
<evidence type="ECO:0000256" key="1">
    <source>
        <dbReference type="ARBA" id="ARBA00001946"/>
    </source>
</evidence>
<dbReference type="PANTHER" id="PTHR46193">
    <property type="entry name" value="6-PHOSPHOGLUCONATE PHOSPHATASE"/>
    <property type="match status" value="1"/>
</dbReference>
<keyword evidence="6" id="KW-0413">Isomerase</keyword>
<comment type="cofactor">
    <cofactor evidence="1">
        <name>Mg(2+)</name>
        <dbReference type="ChEBI" id="CHEBI:18420"/>
    </cofactor>
</comment>
<dbReference type="InterPro" id="IPR023198">
    <property type="entry name" value="PGP-like_dom2"/>
</dbReference>
<dbReference type="SFLD" id="SFLDS00003">
    <property type="entry name" value="Haloacid_Dehalogenase"/>
    <property type="match status" value="1"/>
</dbReference>
<evidence type="ECO:0000313" key="11">
    <source>
        <dbReference type="EMBL" id="MDN4612393.1"/>
    </source>
</evidence>
<accession>A0ABT8K4L3</accession>
<dbReference type="SUPFAM" id="SSF56784">
    <property type="entry name" value="HAD-like"/>
    <property type="match status" value="1"/>
</dbReference>
<dbReference type="PANTHER" id="PTHR46193:SF18">
    <property type="entry name" value="HEXITOL PHOSPHATASE B"/>
    <property type="match status" value="1"/>
</dbReference>
<comment type="similarity">
    <text evidence="2">Belongs to the HAD-like hydrolase superfamily. CbbY/CbbZ/Gph/YieH family.</text>
</comment>
<keyword evidence="12" id="KW-1185">Reference proteome</keyword>
<dbReference type="InterPro" id="IPR023214">
    <property type="entry name" value="HAD_sf"/>
</dbReference>
<evidence type="ECO:0000256" key="3">
    <source>
        <dbReference type="ARBA" id="ARBA00022553"/>
    </source>
</evidence>
<dbReference type="EMBL" id="JAROCG010000002">
    <property type="protein sequence ID" value="MDN4612393.1"/>
    <property type="molecule type" value="Genomic_DNA"/>
</dbReference>
<reference evidence="11" key="1">
    <citation type="submission" date="2023-06" db="EMBL/GenBank/DDBJ databases">
        <title>MT1 and MT2 Draft Genomes of Novel Species.</title>
        <authorList>
            <person name="Venkateswaran K."/>
        </authorList>
    </citation>
    <scope>NUCLEOTIDE SEQUENCE</scope>
    <source>
        <strain evidence="11">IIF3SC-B10</strain>
    </source>
</reference>
<name>A0ABT8K4L3_9MICC</name>
<evidence type="ECO:0000256" key="2">
    <source>
        <dbReference type="ARBA" id="ARBA00006171"/>
    </source>
</evidence>
<evidence type="ECO:0000256" key="5">
    <source>
        <dbReference type="ARBA" id="ARBA00022842"/>
    </source>
</evidence>
<dbReference type="NCBIfam" id="TIGR01509">
    <property type="entry name" value="HAD-SF-IA-v3"/>
    <property type="match status" value="1"/>
</dbReference>
<gene>
    <name evidence="11" type="ORF">P5G52_16105</name>
</gene>
<dbReference type="PRINTS" id="PR00413">
    <property type="entry name" value="HADHALOGNASE"/>
</dbReference>
<evidence type="ECO:0000256" key="9">
    <source>
        <dbReference type="ARBA" id="ARBA00044968"/>
    </source>
</evidence>
<keyword evidence="5" id="KW-0460">Magnesium</keyword>
<keyword evidence="11" id="KW-0378">Hydrolase</keyword>
<sequence>MTSLPAHARLSSLSALLFDLDGVLTPTAEVHMHAWARLFTAYLEAQGIEQAYTDADYFTYIDGRPRYDGVRAFLASRGITLPEGLPEDPPEAETVCGLGNRKNKAFNETLQVEGVKPYPGSLAFLDAAVAAGIQVAVVTSSRNGVPVLAAAGLSDRFEVVVDGVLAAGRSIAGKPAPDTYLYAAELLGLPTSACAVVEDAHSGVAAGRAGAFGLVIGVDRGVGADTLLAHGADTVVDDLAELIPFLPARPAVAGPSAHLVPQELPS</sequence>
<proteinExistence type="inferred from homology"/>
<evidence type="ECO:0000256" key="10">
    <source>
        <dbReference type="ARBA" id="ARBA00044991"/>
    </source>
</evidence>
<keyword evidence="3" id="KW-0597">Phosphoprotein</keyword>
<organism evidence="11 12">
    <name type="scientific">Arthrobacter burdickii</name>
    <dbReference type="NCBI Taxonomy" id="3035920"/>
    <lineage>
        <taxon>Bacteria</taxon>
        <taxon>Bacillati</taxon>
        <taxon>Actinomycetota</taxon>
        <taxon>Actinomycetes</taxon>
        <taxon>Micrococcales</taxon>
        <taxon>Micrococcaceae</taxon>
        <taxon>Arthrobacter</taxon>
    </lineage>
</organism>
<dbReference type="RefSeq" id="WP_301230167.1">
    <property type="nucleotide sequence ID" value="NZ_JAROCG010000002.1"/>
</dbReference>